<accession>A0A4R6KMH1</accession>
<name>A0A4R6KMH1_9ACTN</name>
<comment type="caution">
    <text evidence="1">The sequence shown here is derived from an EMBL/GenBank/DDBJ whole genome shotgun (WGS) entry which is preliminary data.</text>
</comment>
<proteinExistence type="predicted"/>
<dbReference type="Proteomes" id="UP000295388">
    <property type="component" value="Unassembled WGS sequence"/>
</dbReference>
<dbReference type="AlphaFoldDB" id="A0A4R6KMH1"/>
<evidence type="ECO:0000313" key="2">
    <source>
        <dbReference type="Proteomes" id="UP000295388"/>
    </source>
</evidence>
<dbReference type="RefSeq" id="WP_133799525.1">
    <property type="nucleotide sequence ID" value="NZ_SNWQ01000003.1"/>
</dbReference>
<gene>
    <name evidence="1" type="ORF">EV643_103344</name>
</gene>
<protein>
    <submittedName>
        <fullName evidence="1">Uncharacterized protein</fullName>
    </submittedName>
</protein>
<reference evidence="1 2" key="1">
    <citation type="submission" date="2019-03" db="EMBL/GenBank/DDBJ databases">
        <title>Genomic Encyclopedia of Type Strains, Phase III (KMG-III): the genomes of soil and plant-associated and newly described type strains.</title>
        <authorList>
            <person name="Whitman W."/>
        </authorList>
    </citation>
    <scope>NUCLEOTIDE SEQUENCE [LARGE SCALE GENOMIC DNA]</scope>
    <source>
        <strain evidence="1 2">VKM Ac-2527</strain>
    </source>
</reference>
<sequence length="98" mass="11029">MAHREVQVRIPLDDSYPSYVDSVLDEFADRLDAESEFCDDQEEEGDEVCFYLYGPDQDRLIEVARAALAQHSLLRDGVYAVKTATGRDDAGEGERISL</sequence>
<keyword evidence="2" id="KW-1185">Reference proteome</keyword>
<evidence type="ECO:0000313" key="1">
    <source>
        <dbReference type="EMBL" id="TDO51605.1"/>
    </source>
</evidence>
<organism evidence="1 2">
    <name type="scientific">Kribbella caucasensis</name>
    <dbReference type="NCBI Taxonomy" id="2512215"/>
    <lineage>
        <taxon>Bacteria</taxon>
        <taxon>Bacillati</taxon>
        <taxon>Actinomycetota</taxon>
        <taxon>Actinomycetes</taxon>
        <taxon>Propionibacteriales</taxon>
        <taxon>Kribbellaceae</taxon>
        <taxon>Kribbella</taxon>
    </lineage>
</organism>
<dbReference type="OrthoDB" id="678788at2"/>
<dbReference type="EMBL" id="SNWQ01000003">
    <property type="protein sequence ID" value="TDO51605.1"/>
    <property type="molecule type" value="Genomic_DNA"/>
</dbReference>